<dbReference type="GO" id="GO:0005886">
    <property type="term" value="C:plasma membrane"/>
    <property type="evidence" value="ECO:0007669"/>
    <property type="project" value="TreeGrafter"/>
</dbReference>
<keyword evidence="2" id="KW-0547">Nucleotide-binding</keyword>
<dbReference type="Proteomes" id="UP000069771">
    <property type="component" value="Chromosome"/>
</dbReference>
<dbReference type="EMBL" id="CP011391">
    <property type="protein sequence ID" value="AMK55819.1"/>
    <property type="molecule type" value="Genomic_DNA"/>
</dbReference>
<dbReference type="InterPro" id="IPR027417">
    <property type="entry name" value="P-loop_NTPase"/>
</dbReference>
<dbReference type="KEGG" id="fro:AALO17_26850"/>
<keyword evidence="6" id="KW-1185">Reference proteome</keyword>
<reference evidence="5 6" key="1">
    <citation type="journal article" date="2016" name="Gut Pathog.">
        <title>Whole genome sequencing of "Faecalibaculum rodentium" ALO17, isolated from C57BL/6J laboratory mouse feces.</title>
        <authorList>
            <person name="Lim S."/>
            <person name="Chang D.H."/>
            <person name="Ahn S."/>
            <person name="Kim B.C."/>
        </authorList>
    </citation>
    <scope>NUCLEOTIDE SEQUENCE [LARGE SCALE GENOMIC DNA]</scope>
    <source>
        <strain evidence="5 6">Alo17</strain>
    </source>
</reference>
<name>A0A140DYU2_9FIRM</name>
<dbReference type="InterPro" id="IPR017911">
    <property type="entry name" value="MacB-like_ATP-bd"/>
</dbReference>
<accession>A0A140DYU2</accession>
<evidence type="ECO:0000256" key="1">
    <source>
        <dbReference type="ARBA" id="ARBA00022448"/>
    </source>
</evidence>
<keyword evidence="1" id="KW-0813">Transport</keyword>
<evidence type="ECO:0000256" key="3">
    <source>
        <dbReference type="ARBA" id="ARBA00022840"/>
    </source>
</evidence>
<sequence>MLNGVETMIKACDITKNYARQSLPVQAVRHLSLELETGKLTAVTGKSGCGKTTLINLLGGLCPPDAGHIEVNGIRLDTLNRRQRADFRKKTIGFVFQSYDLLPHLTAKENILLPFSLNKETPDLECFSRLAEALELTDCLDAWPSQLSGGQQQRIAIARALIRKPAIVLADEPTGNLDRKSGIRVMKLLRECQQLFGQTILLVTHDLDLARQADRLLVMEDGEIIQDIRKQADVCEVFVKE</sequence>
<dbReference type="Gene3D" id="3.40.50.300">
    <property type="entry name" value="P-loop containing nucleotide triphosphate hydrolases"/>
    <property type="match status" value="1"/>
</dbReference>
<dbReference type="GO" id="GO:0005524">
    <property type="term" value="F:ATP binding"/>
    <property type="evidence" value="ECO:0007669"/>
    <property type="project" value="UniProtKB-KW"/>
</dbReference>
<dbReference type="InterPro" id="IPR003439">
    <property type="entry name" value="ABC_transporter-like_ATP-bd"/>
</dbReference>
<dbReference type="SMART" id="SM00382">
    <property type="entry name" value="AAA"/>
    <property type="match status" value="1"/>
</dbReference>
<feature type="domain" description="ABC transporter" evidence="4">
    <location>
        <begin position="9"/>
        <end position="239"/>
    </location>
</feature>
<gene>
    <name evidence="5" type="ORF">AALO17_26850</name>
</gene>
<dbReference type="FunFam" id="3.40.50.300:FF:000032">
    <property type="entry name" value="Export ABC transporter ATP-binding protein"/>
    <property type="match status" value="1"/>
</dbReference>
<organism evidence="5 6">
    <name type="scientific">Faecalibaculum rodentium</name>
    <dbReference type="NCBI Taxonomy" id="1702221"/>
    <lineage>
        <taxon>Bacteria</taxon>
        <taxon>Bacillati</taxon>
        <taxon>Bacillota</taxon>
        <taxon>Erysipelotrichia</taxon>
        <taxon>Erysipelotrichales</taxon>
        <taxon>Erysipelotrichaceae</taxon>
        <taxon>Faecalibaculum</taxon>
    </lineage>
</organism>
<dbReference type="GO" id="GO:0016887">
    <property type="term" value="F:ATP hydrolysis activity"/>
    <property type="evidence" value="ECO:0007669"/>
    <property type="project" value="InterPro"/>
</dbReference>
<evidence type="ECO:0000313" key="6">
    <source>
        <dbReference type="Proteomes" id="UP000069771"/>
    </source>
</evidence>
<dbReference type="STRING" id="1702221.AALO17_26850"/>
<evidence type="ECO:0000313" key="5">
    <source>
        <dbReference type="EMBL" id="AMK55819.1"/>
    </source>
</evidence>
<keyword evidence="3" id="KW-0067">ATP-binding</keyword>
<dbReference type="InterPro" id="IPR017871">
    <property type="entry name" value="ABC_transporter-like_CS"/>
</dbReference>
<protein>
    <recommendedName>
        <fullName evidence="4">ABC transporter domain-containing protein</fullName>
    </recommendedName>
</protein>
<dbReference type="CDD" id="cd03255">
    <property type="entry name" value="ABC_MJ0796_LolCDE_FtsE"/>
    <property type="match status" value="1"/>
</dbReference>
<dbReference type="SUPFAM" id="SSF52540">
    <property type="entry name" value="P-loop containing nucleoside triphosphate hydrolases"/>
    <property type="match status" value="1"/>
</dbReference>
<dbReference type="InterPro" id="IPR003593">
    <property type="entry name" value="AAA+_ATPase"/>
</dbReference>
<evidence type="ECO:0000256" key="2">
    <source>
        <dbReference type="ARBA" id="ARBA00022741"/>
    </source>
</evidence>
<dbReference type="Pfam" id="PF00005">
    <property type="entry name" value="ABC_tran"/>
    <property type="match status" value="1"/>
</dbReference>
<dbReference type="GO" id="GO:0022857">
    <property type="term" value="F:transmembrane transporter activity"/>
    <property type="evidence" value="ECO:0007669"/>
    <property type="project" value="TreeGrafter"/>
</dbReference>
<dbReference type="PANTHER" id="PTHR24220">
    <property type="entry name" value="IMPORT ATP-BINDING PROTEIN"/>
    <property type="match status" value="1"/>
</dbReference>
<dbReference type="PROSITE" id="PS00211">
    <property type="entry name" value="ABC_TRANSPORTER_1"/>
    <property type="match status" value="1"/>
</dbReference>
<evidence type="ECO:0000259" key="4">
    <source>
        <dbReference type="PROSITE" id="PS50893"/>
    </source>
</evidence>
<proteinExistence type="predicted"/>
<dbReference type="PROSITE" id="PS50893">
    <property type="entry name" value="ABC_TRANSPORTER_2"/>
    <property type="match status" value="1"/>
</dbReference>
<dbReference type="AlphaFoldDB" id="A0A140DYU2"/>
<dbReference type="InterPro" id="IPR015854">
    <property type="entry name" value="ABC_transpr_LolD-like"/>
</dbReference>
<dbReference type="GO" id="GO:0098796">
    <property type="term" value="C:membrane protein complex"/>
    <property type="evidence" value="ECO:0007669"/>
    <property type="project" value="UniProtKB-ARBA"/>
</dbReference>